<evidence type="ECO:0000256" key="3">
    <source>
        <dbReference type="ARBA" id="ARBA00022475"/>
    </source>
</evidence>
<dbReference type="GO" id="GO:0005886">
    <property type="term" value="C:plasma membrane"/>
    <property type="evidence" value="ECO:0007669"/>
    <property type="project" value="UniProtKB-SubCell"/>
</dbReference>
<name>A0A841TA43_9BACL</name>
<proteinExistence type="predicted"/>
<evidence type="ECO:0000259" key="8">
    <source>
        <dbReference type="PROSITE" id="PS50850"/>
    </source>
</evidence>
<evidence type="ECO:0000256" key="1">
    <source>
        <dbReference type="ARBA" id="ARBA00004651"/>
    </source>
</evidence>
<evidence type="ECO:0000313" key="9">
    <source>
        <dbReference type="EMBL" id="MBB6676926.1"/>
    </source>
</evidence>
<dbReference type="AlphaFoldDB" id="A0A841TA43"/>
<evidence type="ECO:0000256" key="5">
    <source>
        <dbReference type="ARBA" id="ARBA00022989"/>
    </source>
</evidence>
<dbReference type="InterPro" id="IPR010290">
    <property type="entry name" value="TM_effector"/>
</dbReference>
<protein>
    <submittedName>
        <fullName evidence="9">MFS transporter</fullName>
    </submittedName>
</protein>
<dbReference type="Proteomes" id="UP000574133">
    <property type="component" value="Unassembled WGS sequence"/>
</dbReference>
<evidence type="ECO:0000256" key="2">
    <source>
        <dbReference type="ARBA" id="ARBA00022448"/>
    </source>
</evidence>
<feature type="transmembrane region" description="Helical" evidence="7">
    <location>
        <begin position="168"/>
        <end position="185"/>
    </location>
</feature>
<feature type="domain" description="Major facilitator superfamily (MFS) profile" evidence="8">
    <location>
        <begin position="1"/>
        <end position="393"/>
    </location>
</feature>
<dbReference type="EMBL" id="JACJVN010000024">
    <property type="protein sequence ID" value="MBB6676926.1"/>
    <property type="molecule type" value="Genomic_DNA"/>
</dbReference>
<dbReference type="Gene3D" id="1.20.1250.20">
    <property type="entry name" value="MFS general substrate transporter like domains"/>
    <property type="match status" value="1"/>
</dbReference>
<dbReference type="PROSITE" id="PS50850">
    <property type="entry name" value="MFS"/>
    <property type="match status" value="1"/>
</dbReference>
<keyword evidence="3" id="KW-1003">Cell membrane</keyword>
<comment type="subcellular location">
    <subcellularLocation>
        <location evidence="1">Cell membrane</location>
        <topology evidence="1">Multi-pass membrane protein</topology>
    </subcellularLocation>
</comment>
<keyword evidence="4 7" id="KW-0812">Transmembrane</keyword>
<dbReference type="PANTHER" id="PTHR23513:SF9">
    <property type="entry name" value="ENTEROBACTIN EXPORTER ENTS"/>
    <property type="match status" value="1"/>
</dbReference>
<feature type="transmembrane region" description="Helical" evidence="7">
    <location>
        <begin position="214"/>
        <end position="239"/>
    </location>
</feature>
<accession>A0A841TA43</accession>
<feature type="transmembrane region" description="Helical" evidence="7">
    <location>
        <begin position="41"/>
        <end position="62"/>
    </location>
</feature>
<keyword evidence="2" id="KW-0813">Transport</keyword>
<feature type="transmembrane region" description="Helical" evidence="7">
    <location>
        <begin position="251"/>
        <end position="268"/>
    </location>
</feature>
<dbReference type="PANTHER" id="PTHR23513">
    <property type="entry name" value="INTEGRAL MEMBRANE EFFLUX PROTEIN-RELATED"/>
    <property type="match status" value="1"/>
</dbReference>
<evidence type="ECO:0000256" key="6">
    <source>
        <dbReference type="ARBA" id="ARBA00023136"/>
    </source>
</evidence>
<comment type="caution">
    <text evidence="9">The sequence shown here is derived from an EMBL/GenBank/DDBJ whole genome shotgun (WGS) entry which is preliminary data.</text>
</comment>
<feature type="transmembrane region" description="Helical" evidence="7">
    <location>
        <begin position="280"/>
        <end position="297"/>
    </location>
</feature>
<keyword evidence="5 7" id="KW-1133">Transmembrane helix</keyword>
<keyword evidence="6 7" id="KW-0472">Membrane</keyword>
<dbReference type="GO" id="GO:0022857">
    <property type="term" value="F:transmembrane transporter activity"/>
    <property type="evidence" value="ECO:0007669"/>
    <property type="project" value="InterPro"/>
</dbReference>
<organism evidence="9 10">
    <name type="scientific">Cohnella lubricantis</name>
    <dbReference type="NCBI Taxonomy" id="2163172"/>
    <lineage>
        <taxon>Bacteria</taxon>
        <taxon>Bacillati</taxon>
        <taxon>Bacillota</taxon>
        <taxon>Bacilli</taxon>
        <taxon>Bacillales</taxon>
        <taxon>Paenibacillaceae</taxon>
        <taxon>Cohnella</taxon>
    </lineage>
</organism>
<dbReference type="SUPFAM" id="SSF103473">
    <property type="entry name" value="MFS general substrate transporter"/>
    <property type="match status" value="1"/>
</dbReference>
<dbReference type="Pfam" id="PF05977">
    <property type="entry name" value="MFS_3"/>
    <property type="match status" value="1"/>
</dbReference>
<dbReference type="InterPro" id="IPR036259">
    <property type="entry name" value="MFS_trans_sf"/>
</dbReference>
<dbReference type="InterPro" id="IPR020846">
    <property type="entry name" value="MFS_dom"/>
</dbReference>
<feature type="transmembrane region" description="Helical" evidence="7">
    <location>
        <begin position="361"/>
        <end position="387"/>
    </location>
</feature>
<sequence length="403" mass="42855">MSVLHNRSFLRLWIARIFSTTAFQMLSVVIGWQMYALTDSAYQLGLVGLAEFLPMLLLTLPAGQAADRYDRRTIVYICQLIESAVVVLLVLGSIQGWIGSIHLLIAAALLGAARTFEGPASAALVPDILDREQLPQGAAWSASAMQTAMIVGPALGGVLVVWGISGAYLISLGALLVSAVLIFFVKTIHFVKKLDAINVDTYLSGLKFVFARKIIIGTISLDLFAVLFGGATALLPIFAEDVLHTGSLGLGLLRSAPAVGALVVSLILTRVSLERAIGKTLFASLIVFALATILFAVSDNLWLSLFALFLTGASDVVSVVIRSTLVQVNTPQEMQGRVNAVNSLFIGTSNQLGEFESGTMAGLVGAVPATVIGGIGTLVVAVLWMYWLFPVLRTQKTYTAEEG</sequence>
<evidence type="ECO:0000256" key="4">
    <source>
        <dbReference type="ARBA" id="ARBA00022692"/>
    </source>
</evidence>
<evidence type="ECO:0000313" key="10">
    <source>
        <dbReference type="Proteomes" id="UP000574133"/>
    </source>
</evidence>
<evidence type="ECO:0000256" key="7">
    <source>
        <dbReference type="SAM" id="Phobius"/>
    </source>
</evidence>
<keyword evidence="10" id="KW-1185">Reference proteome</keyword>
<feature type="transmembrane region" description="Helical" evidence="7">
    <location>
        <begin position="12"/>
        <end position="35"/>
    </location>
</feature>
<gene>
    <name evidence="9" type="ORF">H4Q31_06225</name>
</gene>
<dbReference type="CDD" id="cd06173">
    <property type="entry name" value="MFS_MefA_like"/>
    <property type="match status" value="1"/>
</dbReference>
<reference evidence="9 10" key="1">
    <citation type="submission" date="2020-08" db="EMBL/GenBank/DDBJ databases">
        <title>Cohnella phylogeny.</title>
        <authorList>
            <person name="Dunlap C."/>
        </authorList>
    </citation>
    <scope>NUCLEOTIDE SEQUENCE [LARGE SCALE GENOMIC DNA]</scope>
    <source>
        <strain evidence="9 10">DSM 103658</strain>
    </source>
</reference>